<feature type="region of interest" description="Disordered" evidence="7">
    <location>
        <begin position="665"/>
        <end position="690"/>
    </location>
</feature>
<feature type="compositionally biased region" description="Pro residues" evidence="7">
    <location>
        <begin position="788"/>
        <end position="802"/>
    </location>
</feature>
<keyword evidence="2" id="KW-0479">Metal-binding</keyword>
<feature type="region of interest" description="Disordered" evidence="7">
    <location>
        <begin position="710"/>
        <end position="843"/>
    </location>
</feature>
<feature type="domain" description="Zn(2)-C6 fungal-type" evidence="8">
    <location>
        <begin position="6"/>
        <end position="38"/>
    </location>
</feature>
<dbReference type="InterPro" id="IPR001138">
    <property type="entry name" value="Zn2Cys6_DnaBD"/>
</dbReference>
<dbReference type="GO" id="GO:0003677">
    <property type="term" value="F:DNA binding"/>
    <property type="evidence" value="ECO:0007669"/>
    <property type="project" value="UniProtKB-KW"/>
</dbReference>
<dbReference type="PANTHER" id="PTHR47338:SF5">
    <property type="entry name" value="ZN(II)2CYS6 TRANSCRIPTION FACTOR (EUROFUNG)"/>
    <property type="match status" value="1"/>
</dbReference>
<dbReference type="InterPro" id="IPR036864">
    <property type="entry name" value="Zn2-C6_fun-type_DNA-bd_sf"/>
</dbReference>
<comment type="subcellular location">
    <subcellularLocation>
        <location evidence="1">Nucleus</location>
    </subcellularLocation>
</comment>
<evidence type="ECO:0000256" key="6">
    <source>
        <dbReference type="ARBA" id="ARBA00023242"/>
    </source>
</evidence>
<dbReference type="InterPro" id="IPR050815">
    <property type="entry name" value="TF_fung"/>
</dbReference>
<dbReference type="GO" id="GO:0006351">
    <property type="term" value="P:DNA-templated transcription"/>
    <property type="evidence" value="ECO:0007669"/>
    <property type="project" value="InterPro"/>
</dbReference>
<feature type="compositionally biased region" description="Low complexity" evidence="7">
    <location>
        <begin position="823"/>
        <end position="841"/>
    </location>
</feature>
<dbReference type="SMART" id="SM00906">
    <property type="entry name" value="Fungal_trans"/>
    <property type="match status" value="1"/>
</dbReference>
<feature type="region of interest" description="Disordered" evidence="7">
    <location>
        <begin position="137"/>
        <end position="158"/>
    </location>
</feature>
<evidence type="ECO:0000313" key="9">
    <source>
        <dbReference type="EMBL" id="TQB76446.1"/>
    </source>
</evidence>
<dbReference type="Pfam" id="PF04082">
    <property type="entry name" value="Fungal_trans"/>
    <property type="match status" value="1"/>
</dbReference>
<dbReference type="Pfam" id="PF00172">
    <property type="entry name" value="Zn_clus"/>
    <property type="match status" value="1"/>
</dbReference>
<comment type="caution">
    <text evidence="9">The sequence shown here is derived from an EMBL/GenBank/DDBJ whole genome shotgun (WGS) entry which is preliminary data.</text>
</comment>
<dbReference type="Gene3D" id="4.10.240.10">
    <property type="entry name" value="Zn(2)-C6 fungal-type DNA-binding domain"/>
    <property type="match status" value="1"/>
</dbReference>
<gene>
    <name evidence="9" type="ORF">MPDQ_007854</name>
</gene>
<feature type="region of interest" description="Disordered" evidence="7">
    <location>
        <begin position="859"/>
        <end position="889"/>
    </location>
</feature>
<dbReference type="OrthoDB" id="5370478at2759"/>
<evidence type="ECO:0000256" key="3">
    <source>
        <dbReference type="ARBA" id="ARBA00023015"/>
    </source>
</evidence>
<feature type="compositionally biased region" description="Polar residues" evidence="7">
    <location>
        <begin position="731"/>
        <end position="744"/>
    </location>
</feature>
<keyword evidence="6" id="KW-0539">Nucleus</keyword>
<feature type="compositionally biased region" description="Basic and acidic residues" evidence="7">
    <location>
        <begin position="665"/>
        <end position="678"/>
    </location>
</feature>
<dbReference type="GO" id="GO:0005634">
    <property type="term" value="C:nucleus"/>
    <property type="evidence" value="ECO:0007669"/>
    <property type="project" value="UniProtKB-SubCell"/>
</dbReference>
<sequence length="959" mass="104849">MRSSIACARCRRSKIKCVNAGIDTTCRACESSGRECVYPTPAIGAGGGAAKRDIGAVADGEDRNAEWDGPKRQRPRRSVGMSAAKDAAKAHVEALDSSILTLKTWETAIDLFQSHFATLLPFLHPATFLSHLRQLSTPDSSSAGRSSHSPPAPKTEPSPFILLGILTLTARFHPQLVAYHSPSTAGNPSNPLVASEFYARTLRSRLAGADAAGLCVPDLTRVQAFLMLALHEWGMCRGKSAWVYVGVAIRLAQAMGLPFELDNDLVTGDAQWSAAGLKSDPENFGSTRRVDQREQTSDEVIALETKRRTFWSCFLLDRCLSTGKYRPRIIRVKDLNIQLPSDNAFAFGERVRTSRLSEPSGRRPTAFGSQSLQIPSLRHSLGFADDKMPANGPQDAKAWSPVSRRKDSGEEDIDRWETGAEEPVLSRVIRIIRVWGSLVKWSCAGGRRTEQYPPWHPDSHFNKLRSMLADFQDGLPRNLQYSPRNTDTHMYRNTLAPYMMMHAIYFLSTIMLHRSYLPFLPLRCSEPMGPLDDPFFPIDKMIAPDGFWQENAKELFRTAREMIDLAVSCQERGALVENCLVGFAIYNAVLVGVYASHFPHMDQEGFLSPKSTSGEANAGQIQALRKALDILRHMRPRLKMATGWFRTLNRVHSYFSKVKRDSTRSGARKIDIKSDPGDQHANGVRSGSVSGPEEVRVLEKLFLEFGIAEDQLPETGAEEDTAMTTDALPDQVTNASDAGSTTARSDLGDGREPLPLIDSAGNRRESWVTINGSNVPLPGPDLERRPSLPMPPGLPRQSPPYTLPSLQHPDGPIFSTTSPSLRSIAAPSPSYASPPTSQAPAQYLGAPSTRLQPINSWLTSRQQAPPPPPSYSQSLPPINASSPSSLAMLPPPGAVNYGVTSPPATDSGDNGAQNVVCFGGDDLLAFLDGCECEQWPSMTTSEIGIPAGWLSTVWGELGR</sequence>
<dbReference type="Proteomes" id="UP000319663">
    <property type="component" value="Unassembled WGS sequence"/>
</dbReference>
<dbReference type="CDD" id="cd12148">
    <property type="entry name" value="fungal_TF_MHR"/>
    <property type="match status" value="1"/>
</dbReference>
<dbReference type="PROSITE" id="PS00463">
    <property type="entry name" value="ZN2_CY6_FUNGAL_1"/>
    <property type="match status" value="1"/>
</dbReference>
<keyword evidence="5" id="KW-0804">Transcription</keyword>
<dbReference type="GO" id="GO:0008270">
    <property type="term" value="F:zinc ion binding"/>
    <property type="evidence" value="ECO:0007669"/>
    <property type="project" value="InterPro"/>
</dbReference>
<name>A0A507R646_MONPU</name>
<dbReference type="PANTHER" id="PTHR47338">
    <property type="entry name" value="ZN(II)2CYS6 TRANSCRIPTION FACTOR (EUROFUNG)-RELATED"/>
    <property type="match status" value="1"/>
</dbReference>
<dbReference type="EMBL" id="VIFY01000009">
    <property type="protein sequence ID" value="TQB76446.1"/>
    <property type="molecule type" value="Genomic_DNA"/>
</dbReference>
<keyword evidence="4" id="KW-0238">DNA-binding</keyword>
<reference evidence="9 10" key="1">
    <citation type="submission" date="2019-06" db="EMBL/GenBank/DDBJ databases">
        <title>Wine fermentation using esterase from Monascus purpureus.</title>
        <authorList>
            <person name="Geng C."/>
            <person name="Zhang Y."/>
        </authorList>
    </citation>
    <scope>NUCLEOTIDE SEQUENCE [LARGE SCALE GENOMIC DNA]</scope>
    <source>
        <strain evidence="9">HQ1</strain>
    </source>
</reference>
<keyword evidence="3" id="KW-0805">Transcription regulation</keyword>
<feature type="compositionally biased region" description="Basic and acidic residues" evidence="7">
    <location>
        <begin position="59"/>
        <end position="71"/>
    </location>
</feature>
<evidence type="ECO:0000256" key="7">
    <source>
        <dbReference type="SAM" id="MobiDB-lite"/>
    </source>
</evidence>
<feature type="compositionally biased region" description="Low complexity" evidence="7">
    <location>
        <begin position="871"/>
        <end position="888"/>
    </location>
</feature>
<proteinExistence type="predicted"/>
<evidence type="ECO:0000256" key="4">
    <source>
        <dbReference type="ARBA" id="ARBA00023125"/>
    </source>
</evidence>
<dbReference type="CDD" id="cd00067">
    <property type="entry name" value="GAL4"/>
    <property type="match status" value="1"/>
</dbReference>
<evidence type="ECO:0000313" key="10">
    <source>
        <dbReference type="Proteomes" id="UP000319663"/>
    </source>
</evidence>
<evidence type="ECO:0000256" key="1">
    <source>
        <dbReference type="ARBA" id="ARBA00004123"/>
    </source>
</evidence>
<dbReference type="STRING" id="5098.A0A507R646"/>
<dbReference type="AlphaFoldDB" id="A0A507R646"/>
<protein>
    <recommendedName>
        <fullName evidence="8">Zn(2)-C6 fungal-type domain-containing protein</fullName>
    </recommendedName>
</protein>
<feature type="region of interest" description="Disordered" evidence="7">
    <location>
        <begin position="59"/>
        <end position="83"/>
    </location>
</feature>
<evidence type="ECO:0000256" key="2">
    <source>
        <dbReference type="ARBA" id="ARBA00022723"/>
    </source>
</evidence>
<organism evidence="9 10">
    <name type="scientific">Monascus purpureus</name>
    <name type="common">Red mold</name>
    <name type="synonym">Monascus anka</name>
    <dbReference type="NCBI Taxonomy" id="5098"/>
    <lineage>
        <taxon>Eukaryota</taxon>
        <taxon>Fungi</taxon>
        <taxon>Dikarya</taxon>
        <taxon>Ascomycota</taxon>
        <taxon>Pezizomycotina</taxon>
        <taxon>Eurotiomycetes</taxon>
        <taxon>Eurotiomycetidae</taxon>
        <taxon>Eurotiales</taxon>
        <taxon>Aspergillaceae</taxon>
        <taxon>Monascus</taxon>
    </lineage>
</organism>
<evidence type="ECO:0000256" key="5">
    <source>
        <dbReference type="ARBA" id="ARBA00023163"/>
    </source>
</evidence>
<evidence type="ECO:0000259" key="8">
    <source>
        <dbReference type="PROSITE" id="PS50048"/>
    </source>
</evidence>
<dbReference type="PROSITE" id="PS50048">
    <property type="entry name" value="ZN2_CY6_FUNGAL_2"/>
    <property type="match status" value="1"/>
</dbReference>
<feature type="compositionally biased region" description="Low complexity" evidence="7">
    <location>
        <begin position="138"/>
        <end position="149"/>
    </location>
</feature>
<dbReference type="SUPFAM" id="SSF57701">
    <property type="entry name" value="Zn2/Cys6 DNA-binding domain"/>
    <property type="match status" value="1"/>
</dbReference>
<feature type="region of interest" description="Disordered" evidence="7">
    <location>
        <begin position="383"/>
        <end position="415"/>
    </location>
</feature>
<accession>A0A507R646</accession>
<dbReference type="InterPro" id="IPR007219">
    <property type="entry name" value="XnlR_reg_dom"/>
</dbReference>
<dbReference type="GO" id="GO:0000981">
    <property type="term" value="F:DNA-binding transcription factor activity, RNA polymerase II-specific"/>
    <property type="evidence" value="ECO:0007669"/>
    <property type="project" value="InterPro"/>
</dbReference>
<keyword evidence="10" id="KW-1185">Reference proteome</keyword>
<dbReference type="SMART" id="SM00066">
    <property type="entry name" value="GAL4"/>
    <property type="match status" value="1"/>
</dbReference>